<feature type="transmembrane region" description="Helical" evidence="1">
    <location>
        <begin position="38"/>
        <end position="63"/>
    </location>
</feature>
<name>A0A975ZMK9_9RHOB</name>
<feature type="transmembrane region" description="Helical" evidence="1">
    <location>
        <begin position="147"/>
        <end position="169"/>
    </location>
</feature>
<sequence>MHPAYSVILFTTSSGAGYGLLFWLSLAHVIGAQPVAGWGFFAGLFIALGLITLGLLSSTFHLGRPERAWRALSQWRSSWLSREGVAALATYVPAGVLWLMSLLGIAGWLTLPLALLSAIGAVATVWCTGMIYASLRTIREWHMPQVPYVYLANAAASGALLLVLLHAFAGRDIRLVSLIALLALGLAGALKLIYWRRIDAEPGAYTADMALGLKGVKRQLEPPHSRPNYVMREMGYDVARRHAETLRRSVLLWGFLLPGLMLAFQALTGGLGPVLMPVAVTAAAAGLVTERWLFFAEATHLSTLYYGNQRA</sequence>
<dbReference type="InterPro" id="IPR007059">
    <property type="entry name" value="DmsC"/>
</dbReference>
<dbReference type="GO" id="GO:0019645">
    <property type="term" value="P:anaerobic electron transport chain"/>
    <property type="evidence" value="ECO:0007669"/>
    <property type="project" value="InterPro"/>
</dbReference>
<feature type="transmembrane region" description="Helical" evidence="1">
    <location>
        <begin position="7"/>
        <end position="26"/>
    </location>
</feature>
<evidence type="ECO:0000256" key="1">
    <source>
        <dbReference type="SAM" id="Phobius"/>
    </source>
</evidence>
<dbReference type="RefSeq" id="WP_074835668.1">
    <property type="nucleotide sequence ID" value="NZ_CATLQZ010000015.1"/>
</dbReference>
<dbReference type="EMBL" id="FNYY01000003">
    <property type="protein sequence ID" value="SEJ09694.1"/>
    <property type="molecule type" value="Genomic_DNA"/>
</dbReference>
<dbReference type="PANTHER" id="PTHR38095">
    <property type="entry name" value="ANAEROBIC DIMETHYL SULFOXIDE REDUCTASE CHAIN YNFH"/>
    <property type="match status" value="1"/>
</dbReference>
<feature type="transmembrane region" description="Helical" evidence="1">
    <location>
        <begin position="250"/>
        <end position="268"/>
    </location>
</feature>
<keyword evidence="1" id="KW-1133">Transmembrane helix</keyword>
<organism evidence="2 3">
    <name type="scientific">Marinovum algicola</name>
    <dbReference type="NCBI Taxonomy" id="42444"/>
    <lineage>
        <taxon>Bacteria</taxon>
        <taxon>Pseudomonadati</taxon>
        <taxon>Pseudomonadota</taxon>
        <taxon>Alphaproteobacteria</taxon>
        <taxon>Rhodobacterales</taxon>
        <taxon>Roseobacteraceae</taxon>
        <taxon>Marinovum</taxon>
    </lineage>
</organism>
<keyword evidence="3" id="KW-1185">Reference proteome</keyword>
<feature type="transmembrane region" description="Helical" evidence="1">
    <location>
        <begin position="175"/>
        <end position="194"/>
    </location>
</feature>
<dbReference type="GeneID" id="80817565"/>
<gene>
    <name evidence="2" type="ORF">SAMN04487940_103207</name>
</gene>
<dbReference type="GO" id="GO:0009390">
    <property type="term" value="C:dimethyl sulfoxide reductase complex"/>
    <property type="evidence" value="ECO:0007669"/>
    <property type="project" value="TreeGrafter"/>
</dbReference>
<evidence type="ECO:0000313" key="2">
    <source>
        <dbReference type="EMBL" id="SEJ09694.1"/>
    </source>
</evidence>
<dbReference type="GO" id="GO:0005886">
    <property type="term" value="C:plasma membrane"/>
    <property type="evidence" value="ECO:0007669"/>
    <property type="project" value="TreeGrafter"/>
</dbReference>
<protein>
    <submittedName>
        <fullName evidence="2">DMSO reductase anchor subunit</fullName>
    </submittedName>
</protein>
<feature type="transmembrane region" description="Helical" evidence="1">
    <location>
        <begin position="84"/>
        <end position="109"/>
    </location>
</feature>
<comment type="caution">
    <text evidence="2">The sequence shown here is derived from an EMBL/GenBank/DDBJ whole genome shotgun (WGS) entry which is preliminary data.</text>
</comment>
<feature type="transmembrane region" description="Helical" evidence="1">
    <location>
        <begin position="274"/>
        <end position="294"/>
    </location>
</feature>
<accession>A0A975ZMK9</accession>
<reference evidence="2 3" key="1">
    <citation type="submission" date="2016-10" db="EMBL/GenBank/DDBJ databases">
        <authorList>
            <person name="Varghese N."/>
            <person name="Submissions S."/>
        </authorList>
    </citation>
    <scope>NUCLEOTIDE SEQUENCE [LARGE SCALE GENOMIC DNA]</scope>
    <source>
        <strain evidence="2 3">FF3</strain>
    </source>
</reference>
<dbReference type="GO" id="GO:0009389">
    <property type="term" value="F:dimethyl sulfoxide reductase activity"/>
    <property type="evidence" value="ECO:0007669"/>
    <property type="project" value="TreeGrafter"/>
</dbReference>
<feature type="transmembrane region" description="Helical" evidence="1">
    <location>
        <begin position="115"/>
        <end position="135"/>
    </location>
</feature>
<dbReference type="Pfam" id="PF04976">
    <property type="entry name" value="DmsC"/>
    <property type="match status" value="1"/>
</dbReference>
<proteinExistence type="predicted"/>
<evidence type="ECO:0000313" key="3">
    <source>
        <dbReference type="Proteomes" id="UP000182932"/>
    </source>
</evidence>
<dbReference type="PANTHER" id="PTHR38095:SF1">
    <property type="entry name" value="ANAEROBIC DIMETHYL SULFOXIDE REDUCTASE CHAIN YNFH"/>
    <property type="match status" value="1"/>
</dbReference>
<keyword evidence="1" id="KW-0472">Membrane</keyword>
<keyword evidence="1" id="KW-0812">Transmembrane</keyword>
<dbReference type="AlphaFoldDB" id="A0A975ZMK9"/>
<dbReference type="Proteomes" id="UP000182932">
    <property type="component" value="Unassembled WGS sequence"/>
</dbReference>